<comment type="caution">
    <text evidence="2">The sequence shown here is derived from an EMBL/GenBank/DDBJ whole genome shotgun (WGS) entry which is preliminary data.</text>
</comment>
<evidence type="ECO:0000313" key="4">
    <source>
        <dbReference type="Proteomes" id="UP000017938"/>
    </source>
</evidence>
<dbReference type="HAMAP" id="MF_01103">
    <property type="entry name" value="UPF0291"/>
    <property type="match status" value="1"/>
</dbReference>
<dbReference type="AlphaFoldDB" id="R6U4K2"/>
<evidence type="ECO:0000256" key="1">
    <source>
        <dbReference type="ARBA" id="ARBA00022490"/>
    </source>
</evidence>
<keyword evidence="1" id="KW-0963">Cytoplasm</keyword>
<dbReference type="Proteomes" id="UP001139365">
    <property type="component" value="Unassembled WGS sequence"/>
</dbReference>
<reference evidence="3 5" key="2">
    <citation type="submission" date="2022-03" db="EMBL/GenBank/DDBJ databases">
        <title>Metagenome-assembled genomes from swine fecal metagenomes.</title>
        <authorList>
            <person name="Holman D.B."/>
            <person name="Kommadath A."/>
        </authorList>
    </citation>
    <scope>NUCLEOTIDE SEQUENCE [LARGE SCALE GENOMIC DNA]</scope>
    <source>
        <strain evidence="3">SUG147</strain>
    </source>
</reference>
<name>R6U4K2_9BACT</name>
<dbReference type="PANTHER" id="PTHR37300">
    <property type="entry name" value="UPF0291 PROTEIN CBO2609/CLC_2481"/>
    <property type="match status" value="1"/>
</dbReference>
<dbReference type="EMBL" id="JALEMU010000159">
    <property type="protein sequence ID" value="MCI5756511.1"/>
    <property type="molecule type" value="Genomic_DNA"/>
</dbReference>
<dbReference type="Proteomes" id="UP000017938">
    <property type="component" value="Unassembled WGS sequence"/>
</dbReference>
<sequence length="69" mass="7759">MEKAKIDRINELAKKQKASGLTDAELDEQKALRAEYLEAIKANITAAIENTTFEYPDGSTFTPKKNKEK</sequence>
<evidence type="ECO:0000313" key="2">
    <source>
        <dbReference type="EMBL" id="CDC75001.1"/>
    </source>
</evidence>
<dbReference type="Pfam" id="PF05979">
    <property type="entry name" value="DUF896"/>
    <property type="match status" value="1"/>
</dbReference>
<evidence type="ECO:0000313" key="3">
    <source>
        <dbReference type="EMBL" id="MCI5756511.1"/>
    </source>
</evidence>
<dbReference type="STRING" id="1263015.BN580_01710"/>
<reference evidence="2" key="1">
    <citation type="submission" date="2012-11" db="EMBL/GenBank/DDBJ databases">
        <title>Dependencies among metagenomic species, viruses, plasmids and units of genetic variation.</title>
        <authorList>
            <person name="Nielsen H.B."/>
            <person name="Almeida M."/>
            <person name="Juncker A.S."/>
            <person name="Rasmussen S."/>
            <person name="Li J."/>
            <person name="Sunagawa S."/>
            <person name="Plichta D."/>
            <person name="Gautier L."/>
            <person name="Le Chatelier E."/>
            <person name="Peletier E."/>
            <person name="Bonde I."/>
            <person name="Nielsen T."/>
            <person name="Manichanh C."/>
            <person name="Arumugam M."/>
            <person name="Batto J."/>
            <person name="Santos M.B.Q.D."/>
            <person name="Blom N."/>
            <person name="Borruel N."/>
            <person name="Burgdorf K.S."/>
            <person name="Boumezbeur F."/>
            <person name="Casellas F."/>
            <person name="Dore J."/>
            <person name="Guarner F."/>
            <person name="Hansen T."/>
            <person name="Hildebrand F."/>
            <person name="Kaas R.S."/>
            <person name="Kennedy S."/>
            <person name="Kristiansen K."/>
            <person name="Kultima J.R."/>
            <person name="Leonard P."/>
            <person name="Levenez F."/>
            <person name="Lund O."/>
            <person name="Moumen B."/>
            <person name="Le Paslier D."/>
            <person name="Pons N."/>
            <person name="Pedersen O."/>
            <person name="Prifti E."/>
            <person name="Qin J."/>
            <person name="Raes J."/>
            <person name="Tap J."/>
            <person name="Tims S."/>
            <person name="Ussery D.W."/>
            <person name="Yamada T."/>
            <person name="MetaHit consortium"/>
            <person name="Renault P."/>
            <person name="Sicheritz-Ponten T."/>
            <person name="Bork P."/>
            <person name="Wang J."/>
            <person name="Brunak S."/>
            <person name="Ehrlich S.D."/>
        </authorList>
    </citation>
    <scope>NUCLEOTIDE SEQUENCE [LARGE SCALE GENOMIC DNA]</scope>
</reference>
<dbReference type="SUPFAM" id="SSF158221">
    <property type="entry name" value="YnzC-like"/>
    <property type="match status" value="1"/>
</dbReference>
<evidence type="ECO:0000313" key="5">
    <source>
        <dbReference type="Proteomes" id="UP001139365"/>
    </source>
</evidence>
<dbReference type="Gene3D" id="1.10.287.540">
    <property type="entry name" value="Helix hairpin bin"/>
    <property type="match status" value="1"/>
</dbReference>
<dbReference type="InterPro" id="IPR009242">
    <property type="entry name" value="DUF896"/>
</dbReference>
<dbReference type="PANTHER" id="PTHR37300:SF1">
    <property type="entry name" value="UPF0291 PROTEIN YNZC"/>
    <property type="match status" value="1"/>
</dbReference>
<proteinExistence type="inferred from homology"/>
<dbReference type="EMBL" id="CBFW010000266">
    <property type="protein sequence ID" value="CDC75001.1"/>
    <property type="molecule type" value="Genomic_DNA"/>
</dbReference>
<gene>
    <name evidence="2" type="ORF">BN580_01710</name>
    <name evidence="3" type="ORF">MR241_09500</name>
</gene>
<protein>
    <submittedName>
        <fullName evidence="3">DUF896 domain-containing protein</fullName>
    </submittedName>
    <submittedName>
        <fullName evidence="2">UPF0291 protein SSUST1_1648</fullName>
    </submittedName>
</protein>
<accession>R6U4K2</accession>
<organism evidence="2 4">
    <name type="scientific">Candidatus Colimorpha enterica</name>
    <dbReference type="NCBI Taxonomy" id="3083063"/>
    <lineage>
        <taxon>Bacteria</taxon>
        <taxon>Pseudomonadati</taxon>
        <taxon>Bacteroidota</taxon>
        <taxon>Bacteroidia</taxon>
        <taxon>Bacteroidales</taxon>
        <taxon>Candidatus Colimorpha</taxon>
    </lineage>
</organism>